<dbReference type="KEGG" id="slau:SLA_0855"/>
<dbReference type="PANTHER" id="PTHR35802">
    <property type="entry name" value="PROTEASE SYNTHASE AND SPORULATION PROTEIN PAI 2"/>
    <property type="match status" value="1"/>
</dbReference>
<organism evidence="2 3">
    <name type="scientific">Streptomyces laurentii</name>
    <dbReference type="NCBI Taxonomy" id="39478"/>
    <lineage>
        <taxon>Bacteria</taxon>
        <taxon>Bacillati</taxon>
        <taxon>Actinomycetota</taxon>
        <taxon>Actinomycetes</taxon>
        <taxon>Kitasatosporales</taxon>
        <taxon>Streptomycetaceae</taxon>
        <taxon>Streptomyces</taxon>
    </lineage>
</organism>
<evidence type="ECO:0000313" key="2">
    <source>
        <dbReference type="EMBL" id="BAU81809.1"/>
    </source>
</evidence>
<feature type="region of interest" description="Disordered" evidence="1">
    <location>
        <begin position="195"/>
        <end position="239"/>
    </location>
</feature>
<evidence type="ECO:0000256" key="1">
    <source>
        <dbReference type="SAM" id="MobiDB-lite"/>
    </source>
</evidence>
<dbReference type="EMBL" id="AP017424">
    <property type="protein sequence ID" value="BAU81809.1"/>
    <property type="molecule type" value="Genomic_DNA"/>
</dbReference>
<accession>A0A160NTJ7</accession>
<dbReference type="Gene3D" id="2.30.110.10">
    <property type="entry name" value="Electron Transport, Fmn-binding Protein, Chain A"/>
    <property type="match status" value="1"/>
</dbReference>
<feature type="compositionally biased region" description="Low complexity" evidence="1">
    <location>
        <begin position="213"/>
        <end position="239"/>
    </location>
</feature>
<name>A0A160NTJ7_STRLU</name>
<dbReference type="SUPFAM" id="SSF50475">
    <property type="entry name" value="FMN-binding split barrel"/>
    <property type="match status" value="1"/>
</dbReference>
<protein>
    <recommendedName>
        <fullName evidence="4">Transcriptional regulator</fullName>
    </recommendedName>
</protein>
<evidence type="ECO:0008006" key="4">
    <source>
        <dbReference type="Google" id="ProtNLM"/>
    </source>
</evidence>
<dbReference type="InterPro" id="IPR007396">
    <property type="entry name" value="TR_PAI2-type"/>
</dbReference>
<keyword evidence="3" id="KW-1185">Reference proteome</keyword>
<evidence type="ECO:0000313" key="3">
    <source>
        <dbReference type="Proteomes" id="UP000217676"/>
    </source>
</evidence>
<dbReference type="Pfam" id="PF04299">
    <property type="entry name" value="FMN_bind_2"/>
    <property type="match status" value="1"/>
</dbReference>
<dbReference type="PANTHER" id="PTHR35802:SF1">
    <property type="entry name" value="PROTEASE SYNTHASE AND SPORULATION PROTEIN PAI 2"/>
    <property type="match status" value="1"/>
</dbReference>
<proteinExistence type="predicted"/>
<reference evidence="2 3" key="1">
    <citation type="journal article" date="2016" name="Genome Announc.">
        <title>Complete Genome Sequence of Thiostrepton-Producing Streptomyces laurentii ATCC 31255.</title>
        <authorList>
            <person name="Doi K."/>
            <person name="Fujino Y."/>
            <person name="Nagayoshi Y."/>
            <person name="Ohshima T."/>
            <person name="Ogata S."/>
        </authorList>
    </citation>
    <scope>NUCLEOTIDE SEQUENCE [LARGE SCALE GENOMIC DNA]</scope>
    <source>
        <strain evidence="2 3">ATCC 31255</strain>
    </source>
</reference>
<dbReference type="Proteomes" id="UP000217676">
    <property type="component" value="Chromosome"/>
</dbReference>
<dbReference type="AlphaFoldDB" id="A0A160NTJ7"/>
<sequence>MLIHPWDAPHDDGDWQHWLAAHDFGQLAVNGTAGEPPWVQPLHFRYEPEPGPYGQAIAHLARPNPLWRDLDRHPTVLLSVVDDYVYVPGHWTASDGAPTEHGTPTSYYTAVQLRCTAHVVDDPEEKATLLNRQVAHFQPEGGTAQARPGEAPFGRMLPGIRVLRLEVTDVRAKFKYAGNKPPAVQERVSVRLAERAGPGDAAARAHQLRRLAAKPSTTGPSGSGSSVPGPSVPGPSATA</sequence>
<dbReference type="InterPro" id="IPR012349">
    <property type="entry name" value="Split_barrel_FMN-bd"/>
</dbReference>
<gene>
    <name evidence="2" type="ORF">SLA_0855</name>
</gene>
<dbReference type="RefSeq" id="WP_359885556.1">
    <property type="nucleotide sequence ID" value="NZ_JBEYHT010000104.1"/>
</dbReference>